<keyword evidence="1" id="KW-1133">Transmembrane helix</keyword>
<evidence type="ECO:0000313" key="2">
    <source>
        <dbReference type="EMBL" id="KRX48225.1"/>
    </source>
</evidence>
<gene>
    <name evidence="2" type="ORF">T05_14198</name>
</gene>
<evidence type="ECO:0000256" key="1">
    <source>
        <dbReference type="SAM" id="Phobius"/>
    </source>
</evidence>
<accession>A0A0V0UAK0</accession>
<comment type="caution">
    <text evidence="2">The sequence shown here is derived from an EMBL/GenBank/DDBJ whole genome shotgun (WGS) entry which is preliminary data.</text>
</comment>
<evidence type="ECO:0000313" key="3">
    <source>
        <dbReference type="Proteomes" id="UP000055048"/>
    </source>
</evidence>
<proteinExistence type="predicted"/>
<feature type="transmembrane region" description="Helical" evidence="1">
    <location>
        <begin position="46"/>
        <end position="65"/>
    </location>
</feature>
<keyword evidence="3" id="KW-1185">Reference proteome</keyword>
<dbReference type="AlphaFoldDB" id="A0A0V0UAK0"/>
<sequence length="77" mass="8922">MTIASNCVPVKAIERNFSGKLQNFMSYRLGCLCENRRKYFFKISTFLIVIIAFSRVSTHTIQLVWNTWAPSLPYCVP</sequence>
<keyword evidence="1" id="KW-0812">Transmembrane</keyword>
<dbReference type="EMBL" id="JYDJ01000032">
    <property type="protein sequence ID" value="KRX48225.1"/>
    <property type="molecule type" value="Genomic_DNA"/>
</dbReference>
<protein>
    <submittedName>
        <fullName evidence="2">Uncharacterized protein</fullName>
    </submittedName>
</protein>
<name>A0A0V0UAK0_9BILA</name>
<keyword evidence="1" id="KW-0472">Membrane</keyword>
<organism evidence="2 3">
    <name type="scientific">Trichinella murrelli</name>
    <dbReference type="NCBI Taxonomy" id="144512"/>
    <lineage>
        <taxon>Eukaryota</taxon>
        <taxon>Metazoa</taxon>
        <taxon>Ecdysozoa</taxon>
        <taxon>Nematoda</taxon>
        <taxon>Enoplea</taxon>
        <taxon>Dorylaimia</taxon>
        <taxon>Trichinellida</taxon>
        <taxon>Trichinellidae</taxon>
        <taxon>Trichinella</taxon>
    </lineage>
</organism>
<dbReference type="Proteomes" id="UP000055048">
    <property type="component" value="Unassembled WGS sequence"/>
</dbReference>
<reference evidence="2 3" key="1">
    <citation type="submission" date="2015-01" db="EMBL/GenBank/DDBJ databases">
        <title>Evolution of Trichinella species and genotypes.</title>
        <authorList>
            <person name="Korhonen P.K."/>
            <person name="Edoardo P."/>
            <person name="Giuseppe L.R."/>
            <person name="Gasser R.B."/>
        </authorList>
    </citation>
    <scope>NUCLEOTIDE SEQUENCE [LARGE SCALE GENOMIC DNA]</scope>
    <source>
        <strain evidence="2">ISS417</strain>
    </source>
</reference>